<name>A0A024FVM1_9STRA</name>
<organism evidence="1 2">
    <name type="scientific">Albugo candida</name>
    <dbReference type="NCBI Taxonomy" id="65357"/>
    <lineage>
        <taxon>Eukaryota</taxon>
        <taxon>Sar</taxon>
        <taxon>Stramenopiles</taxon>
        <taxon>Oomycota</taxon>
        <taxon>Peronosporomycetes</taxon>
        <taxon>Albuginales</taxon>
        <taxon>Albuginaceae</taxon>
        <taxon>Albugo</taxon>
    </lineage>
</organism>
<evidence type="ECO:0000313" key="2">
    <source>
        <dbReference type="Proteomes" id="UP000053237"/>
    </source>
</evidence>
<proteinExistence type="predicted"/>
<protein>
    <submittedName>
        <fullName evidence="1">Uncharacterized protein</fullName>
    </submittedName>
</protein>
<dbReference type="EMBL" id="CAIX01000532">
    <property type="protein sequence ID" value="CCI11066.1"/>
    <property type="molecule type" value="Genomic_DNA"/>
</dbReference>
<sequence length="113" mass="13177">MVIQIRWIDQVGAAHALKYPILYKHCTESDRRDDKALAPWKTLTKLPKMKVTTLTSEMKATEMGRKGGLPDERIKKLEAINRKLTDSMRKKAEKRVKELIQLQIQIPYFRGLQ</sequence>
<dbReference type="Proteomes" id="UP000053237">
    <property type="component" value="Unassembled WGS sequence"/>
</dbReference>
<comment type="caution">
    <text evidence="1">The sequence shown here is derived from an EMBL/GenBank/DDBJ whole genome shotgun (WGS) entry which is preliminary data.</text>
</comment>
<evidence type="ECO:0000313" key="1">
    <source>
        <dbReference type="EMBL" id="CCI11066.1"/>
    </source>
</evidence>
<dbReference type="AlphaFoldDB" id="A0A024FVM1"/>
<reference evidence="1 2" key="1">
    <citation type="submission" date="2012-05" db="EMBL/GenBank/DDBJ databases">
        <title>Recombination and specialization in a pathogen metapopulation.</title>
        <authorList>
            <person name="Gardiner A."/>
            <person name="Kemen E."/>
            <person name="Schultz-Larsen T."/>
            <person name="MacLean D."/>
            <person name="Van Oosterhout C."/>
            <person name="Jones J.D.G."/>
        </authorList>
    </citation>
    <scope>NUCLEOTIDE SEQUENCE [LARGE SCALE GENOMIC DNA]</scope>
    <source>
        <strain evidence="1 2">Ac Nc2</strain>
    </source>
</reference>
<accession>A0A024FVM1</accession>
<gene>
    <name evidence="1" type="ORF">BN9_123130</name>
</gene>
<dbReference type="InParanoid" id="A0A024FVM1"/>
<keyword evidence="2" id="KW-1185">Reference proteome</keyword>
<dbReference type="OrthoDB" id="3176171at2759"/>